<dbReference type="Proteomes" id="UP000261520">
    <property type="component" value="Unplaced"/>
</dbReference>
<dbReference type="AlphaFoldDB" id="A0A3B4AK76"/>
<dbReference type="PANTHER" id="PTHR22997">
    <property type="entry name" value="PIH1 DOMAIN-CONTAINING PROTEIN 1"/>
    <property type="match status" value="1"/>
</dbReference>
<dbReference type="PANTHER" id="PTHR22997:SF3">
    <property type="entry name" value="PROTEIN KINTOUN"/>
    <property type="match status" value="1"/>
</dbReference>
<dbReference type="Pfam" id="PF18201">
    <property type="entry name" value="PIH1_CS"/>
    <property type="match status" value="1"/>
</dbReference>
<gene>
    <name evidence="3" type="primary">DNAAF2</name>
    <name evidence="3" type="synonym">KTU</name>
</gene>
<evidence type="ECO:0000313" key="7">
    <source>
        <dbReference type="Ensembl" id="ENSPMGP00000017527.1"/>
    </source>
</evidence>
<feature type="compositionally biased region" description="Basic and acidic residues" evidence="4">
    <location>
        <begin position="400"/>
        <end position="412"/>
    </location>
</feature>
<dbReference type="GO" id="GO:0070286">
    <property type="term" value="P:axonemal dynein complex assembly"/>
    <property type="evidence" value="ECO:0007669"/>
    <property type="project" value="UniProtKB-UniRule"/>
</dbReference>
<evidence type="ECO:0000256" key="2">
    <source>
        <dbReference type="ARBA" id="ARBA00024190"/>
    </source>
</evidence>
<dbReference type="GO" id="GO:0003351">
    <property type="term" value="P:epithelial cilium movement involved in extracellular fluid movement"/>
    <property type="evidence" value="ECO:0007669"/>
    <property type="project" value="TreeGrafter"/>
</dbReference>
<evidence type="ECO:0000256" key="4">
    <source>
        <dbReference type="SAM" id="MobiDB-lite"/>
    </source>
</evidence>
<evidence type="ECO:0000259" key="6">
    <source>
        <dbReference type="Pfam" id="PF18201"/>
    </source>
</evidence>
<reference evidence="7" key="1">
    <citation type="submission" date="2025-08" db="UniProtKB">
        <authorList>
            <consortium name="Ensembl"/>
        </authorList>
    </citation>
    <scope>IDENTIFICATION</scope>
</reference>
<evidence type="ECO:0000259" key="5">
    <source>
        <dbReference type="Pfam" id="PF08190"/>
    </source>
</evidence>
<keyword evidence="8" id="KW-1185">Reference proteome</keyword>
<evidence type="ECO:0000313" key="8">
    <source>
        <dbReference type="Proteomes" id="UP000261520"/>
    </source>
</evidence>
<feature type="domain" description="PIH1 N-terminal" evidence="5">
    <location>
        <begin position="40"/>
        <end position="201"/>
    </location>
</feature>
<comment type="function">
    <text evidence="3">Required for cytoplasmic pre-assembly of axonemal dyneins, thereby playing a central role in motility in cilia and flagella. Involved in pre-assembly of dynein arm complexes in the cytoplasm before intraflagellar transport loads them for the ciliary compartment.</text>
</comment>
<dbReference type="HAMAP" id="MF_03069">
    <property type="entry name" value="Kintoun"/>
    <property type="match status" value="1"/>
</dbReference>
<feature type="compositionally biased region" description="Polar residues" evidence="4">
    <location>
        <begin position="413"/>
        <end position="428"/>
    </location>
</feature>
<protein>
    <recommendedName>
        <fullName evidence="3">Protein kintoun</fullName>
    </recommendedName>
    <alternativeName>
        <fullName evidence="3">Dynein assembly factor 2, axonemal</fullName>
    </alternativeName>
</protein>
<organism evidence="7 8">
    <name type="scientific">Periophthalmus magnuspinnatus</name>
    <dbReference type="NCBI Taxonomy" id="409849"/>
    <lineage>
        <taxon>Eukaryota</taxon>
        <taxon>Metazoa</taxon>
        <taxon>Chordata</taxon>
        <taxon>Craniata</taxon>
        <taxon>Vertebrata</taxon>
        <taxon>Euteleostomi</taxon>
        <taxon>Actinopterygii</taxon>
        <taxon>Neopterygii</taxon>
        <taxon>Teleostei</taxon>
        <taxon>Neoteleostei</taxon>
        <taxon>Acanthomorphata</taxon>
        <taxon>Gobiaria</taxon>
        <taxon>Gobiiformes</taxon>
        <taxon>Gobioidei</taxon>
        <taxon>Gobiidae</taxon>
        <taxon>Oxudercinae</taxon>
        <taxon>Periophthalmus</taxon>
    </lineage>
</organism>
<dbReference type="GO" id="GO:0060285">
    <property type="term" value="P:cilium-dependent cell motility"/>
    <property type="evidence" value="ECO:0007669"/>
    <property type="project" value="UniProtKB-UniRule"/>
</dbReference>
<feature type="domain" description="PIH1D1/2/3 CS-like" evidence="6">
    <location>
        <begin position="247"/>
        <end position="345"/>
    </location>
</feature>
<dbReference type="InterPro" id="IPR050734">
    <property type="entry name" value="PIH1/Kintoun_subfamily"/>
</dbReference>
<dbReference type="STRING" id="409849.ENSPMGP00000017527"/>
<feature type="region of interest" description="Disordered" evidence="4">
    <location>
        <begin position="389"/>
        <end position="430"/>
    </location>
</feature>
<dbReference type="Pfam" id="PF08190">
    <property type="entry name" value="PIH1"/>
    <property type="match status" value="1"/>
</dbReference>
<evidence type="ECO:0000256" key="3">
    <source>
        <dbReference type="HAMAP-Rule" id="MF_03069"/>
    </source>
</evidence>
<dbReference type="InterPro" id="IPR034727">
    <property type="entry name" value="Kintoun"/>
</dbReference>
<dbReference type="Ensembl" id="ENSPMGT00000018707.1">
    <property type="protein sequence ID" value="ENSPMGP00000017527.1"/>
    <property type="gene ID" value="ENSPMGG00000014348.1"/>
</dbReference>
<name>A0A3B4AK76_9GOBI</name>
<accession>A0A3B4AK76</accession>
<reference evidence="7" key="2">
    <citation type="submission" date="2025-09" db="UniProtKB">
        <authorList>
            <consortium name="Ensembl"/>
        </authorList>
    </citation>
    <scope>IDENTIFICATION</scope>
</reference>
<evidence type="ECO:0000256" key="1">
    <source>
        <dbReference type="ARBA" id="ARBA00022490"/>
    </source>
</evidence>
<keyword evidence="1 3" id="KW-0963">Cytoplasm</keyword>
<comment type="similarity">
    <text evidence="3">Belongs to the PIH1 family. Kintoun subfamily.</text>
</comment>
<sequence length="488" mass="55182">MEHKGKLSELNLTEEEIERFTKAFKDENFRKMLRDYADEISDPENRKKYEEEITILEKERGNNVQFIHPTPFQCIKTSVNGQNKCYVNICANDKIGKPSCKSGMSEDGKSGHHWSLPHSLHPERKELDPKGNKILIYDVIFHPDTLHIASTNSRFMDMVRGLALQSIQDGFNVCLDKKNIKTMNTKYKGNPQACVIRKPISGFKAKVSSDNPDPLAFPYPDNKAAISKKEELNSQRHSKDLASIQEPTEPHYTIKYRSFIDLQDFTCTRDLKQSSRPKEIILTIDLPLLKSVAAITLEVKKKSLLLESQDPAYKLELTLAYAIDEDRGAAKFNRQARQLIVTLPVRCPEEELQISSSPQDSVSDMQDSDDVFEKEVEQDGIKNCAEGRAVESPENTAAKETGDMCDREKEGTEVSQQHQDNLPGTSEPVTAAEKVGEDLLKSERDFENTSVPLVLLREVREDGSQCDISDHVTTAGFSFHNSLLFELD</sequence>
<proteinExistence type="inferred from homology"/>
<dbReference type="InterPro" id="IPR041442">
    <property type="entry name" value="PIH1D1/2/3_CS-like"/>
</dbReference>
<dbReference type="GO" id="GO:0120293">
    <property type="term" value="C:dynein axonemal particle"/>
    <property type="evidence" value="ECO:0007669"/>
    <property type="project" value="UniProtKB-SubCell"/>
</dbReference>
<comment type="subcellular location">
    <subcellularLocation>
        <location evidence="3">Cytoplasm</location>
    </subcellularLocation>
    <subcellularLocation>
        <location evidence="2">Dynein axonemal particle</location>
    </subcellularLocation>
    <text evidence="3">Localizes in the apical cytoplasm around the gamma-tubulin-positive pericentriolar region, not in the cilia.</text>
</comment>
<dbReference type="GO" id="GO:0005576">
    <property type="term" value="C:extracellular region"/>
    <property type="evidence" value="ECO:0007669"/>
    <property type="project" value="GOC"/>
</dbReference>
<feature type="region of interest" description="Disordered" evidence="4">
    <location>
        <begin position="101"/>
        <end position="125"/>
    </location>
</feature>
<dbReference type="InterPro" id="IPR012981">
    <property type="entry name" value="PIH1_N"/>
</dbReference>